<evidence type="ECO:0000259" key="4">
    <source>
        <dbReference type="PROSITE" id="PS50893"/>
    </source>
</evidence>
<dbReference type="Pfam" id="PF12399">
    <property type="entry name" value="BCA_ABC_TP_C"/>
    <property type="match status" value="1"/>
</dbReference>
<dbReference type="GO" id="GO:0005886">
    <property type="term" value="C:plasma membrane"/>
    <property type="evidence" value="ECO:0007669"/>
    <property type="project" value="TreeGrafter"/>
</dbReference>
<dbReference type="FunFam" id="3.40.50.300:FF:000421">
    <property type="entry name" value="Branched-chain amino acid ABC transporter ATP-binding protein"/>
    <property type="match status" value="1"/>
</dbReference>
<dbReference type="GO" id="GO:0005304">
    <property type="term" value="F:L-valine transmembrane transporter activity"/>
    <property type="evidence" value="ECO:0007669"/>
    <property type="project" value="TreeGrafter"/>
</dbReference>
<dbReference type="InterPro" id="IPR027417">
    <property type="entry name" value="P-loop_NTPase"/>
</dbReference>
<dbReference type="GO" id="GO:0042941">
    <property type="term" value="P:D-alanine transmembrane transport"/>
    <property type="evidence" value="ECO:0007669"/>
    <property type="project" value="TreeGrafter"/>
</dbReference>
<keyword evidence="3 5" id="KW-0067">ATP-binding</keyword>
<proteinExistence type="predicted"/>
<dbReference type="AlphaFoldDB" id="A0A9D0ZNF2"/>
<feature type="domain" description="ABC transporter" evidence="4">
    <location>
        <begin position="5"/>
        <end position="253"/>
    </location>
</feature>
<protein>
    <submittedName>
        <fullName evidence="5">ABC transporter ATP-binding protein</fullName>
    </submittedName>
</protein>
<keyword evidence="1" id="KW-0813">Transport</keyword>
<dbReference type="Pfam" id="PF00005">
    <property type="entry name" value="ABC_tran"/>
    <property type="match status" value="1"/>
</dbReference>
<dbReference type="PANTHER" id="PTHR45772">
    <property type="entry name" value="CONSERVED COMPONENT OF ABC TRANSPORTER FOR NATURAL AMINO ACIDS-RELATED"/>
    <property type="match status" value="1"/>
</dbReference>
<dbReference type="SUPFAM" id="SSF52540">
    <property type="entry name" value="P-loop containing nucleoside triphosphate hydrolases"/>
    <property type="match status" value="1"/>
</dbReference>
<evidence type="ECO:0000256" key="2">
    <source>
        <dbReference type="ARBA" id="ARBA00022741"/>
    </source>
</evidence>
<evidence type="ECO:0000256" key="3">
    <source>
        <dbReference type="ARBA" id="ARBA00022840"/>
    </source>
</evidence>
<organism evidence="5 6">
    <name type="scientific">Candidatus Pullichristensenella stercorigallinarum</name>
    <dbReference type="NCBI Taxonomy" id="2840909"/>
    <lineage>
        <taxon>Bacteria</taxon>
        <taxon>Bacillati</taxon>
        <taxon>Bacillota</taxon>
        <taxon>Clostridia</taxon>
        <taxon>Candidatus Pullichristensenella</taxon>
    </lineage>
</organism>
<reference evidence="5" key="2">
    <citation type="journal article" date="2021" name="PeerJ">
        <title>Extensive microbial diversity within the chicken gut microbiome revealed by metagenomics and culture.</title>
        <authorList>
            <person name="Gilroy R."/>
            <person name="Ravi A."/>
            <person name="Getino M."/>
            <person name="Pursley I."/>
            <person name="Horton D.L."/>
            <person name="Alikhan N.F."/>
            <person name="Baker D."/>
            <person name="Gharbi K."/>
            <person name="Hall N."/>
            <person name="Watson M."/>
            <person name="Adriaenssens E.M."/>
            <person name="Foster-Nyarko E."/>
            <person name="Jarju S."/>
            <person name="Secka A."/>
            <person name="Antonio M."/>
            <person name="Oren A."/>
            <person name="Chaudhuri R.R."/>
            <person name="La Ragione R."/>
            <person name="Hildebrand F."/>
            <person name="Pallen M.J."/>
        </authorList>
    </citation>
    <scope>NUCLEOTIDE SEQUENCE</scope>
    <source>
        <strain evidence="5">ChiSjej6B24-2974</strain>
    </source>
</reference>
<dbReference type="GO" id="GO:1903805">
    <property type="term" value="P:L-valine import across plasma membrane"/>
    <property type="evidence" value="ECO:0007669"/>
    <property type="project" value="TreeGrafter"/>
</dbReference>
<sequence length="257" mass="28808">MEKVFEIENLTRRFGGLVAVDNVSFSMDKHTIHSLIGPNGAGKTTIISMINGTLPVTSGHIRFYGKEITDMPTHKISRMGIARTFQNIKLFETLTVEENLLLGGDCVYQNDNILKFLFTPGRQKRLEKEARELSGEVMNTLDIYGLRNETVSSLAYGRKKVVELARALMGRPKLILLDEPAAGLNPSERREFVEQLQKTFETGIDLFIIEHNMDVVMNLSNAITVVSFGKKIAEGTPKEISNNELVIKAYLGDRYKA</sequence>
<gene>
    <name evidence="5" type="ORF">IAA52_11655</name>
</gene>
<dbReference type="Gene3D" id="3.40.50.300">
    <property type="entry name" value="P-loop containing nucleotide triphosphate hydrolases"/>
    <property type="match status" value="1"/>
</dbReference>
<dbReference type="GO" id="GO:0015192">
    <property type="term" value="F:L-phenylalanine transmembrane transporter activity"/>
    <property type="evidence" value="ECO:0007669"/>
    <property type="project" value="TreeGrafter"/>
</dbReference>
<dbReference type="CDD" id="cd03219">
    <property type="entry name" value="ABC_Mj1267_LivG_branched"/>
    <property type="match status" value="1"/>
</dbReference>
<dbReference type="GO" id="GO:1903806">
    <property type="term" value="P:L-isoleucine import across plasma membrane"/>
    <property type="evidence" value="ECO:0007669"/>
    <property type="project" value="TreeGrafter"/>
</dbReference>
<keyword evidence="2" id="KW-0547">Nucleotide-binding</keyword>
<dbReference type="Proteomes" id="UP000824260">
    <property type="component" value="Unassembled WGS sequence"/>
</dbReference>
<accession>A0A9D0ZNF2</accession>
<dbReference type="GO" id="GO:0005524">
    <property type="term" value="F:ATP binding"/>
    <property type="evidence" value="ECO:0007669"/>
    <property type="project" value="UniProtKB-KW"/>
</dbReference>
<reference evidence="5" key="1">
    <citation type="submission" date="2020-10" db="EMBL/GenBank/DDBJ databases">
        <authorList>
            <person name="Gilroy R."/>
        </authorList>
    </citation>
    <scope>NUCLEOTIDE SEQUENCE</scope>
    <source>
        <strain evidence="5">ChiSjej6B24-2974</strain>
    </source>
</reference>
<dbReference type="PANTHER" id="PTHR45772:SF7">
    <property type="entry name" value="AMINO ACID ABC TRANSPORTER ATP-BINDING PROTEIN"/>
    <property type="match status" value="1"/>
</dbReference>
<evidence type="ECO:0000313" key="5">
    <source>
        <dbReference type="EMBL" id="HIQ83742.1"/>
    </source>
</evidence>
<evidence type="ECO:0000256" key="1">
    <source>
        <dbReference type="ARBA" id="ARBA00022448"/>
    </source>
</evidence>
<evidence type="ECO:0000313" key="6">
    <source>
        <dbReference type="Proteomes" id="UP000824260"/>
    </source>
</evidence>
<dbReference type="InterPro" id="IPR032823">
    <property type="entry name" value="BCA_ABC_TP_C"/>
</dbReference>
<dbReference type="GO" id="GO:0016887">
    <property type="term" value="F:ATP hydrolysis activity"/>
    <property type="evidence" value="ECO:0007669"/>
    <property type="project" value="InterPro"/>
</dbReference>
<dbReference type="InterPro" id="IPR051120">
    <property type="entry name" value="ABC_AA/LPS_Transport"/>
</dbReference>
<dbReference type="PROSITE" id="PS50893">
    <property type="entry name" value="ABC_TRANSPORTER_2"/>
    <property type="match status" value="1"/>
</dbReference>
<dbReference type="InterPro" id="IPR003439">
    <property type="entry name" value="ABC_transporter-like_ATP-bd"/>
</dbReference>
<dbReference type="EMBL" id="DVFZ01000107">
    <property type="protein sequence ID" value="HIQ83742.1"/>
    <property type="molecule type" value="Genomic_DNA"/>
</dbReference>
<name>A0A9D0ZNF2_9FIRM</name>
<comment type="caution">
    <text evidence="5">The sequence shown here is derived from an EMBL/GenBank/DDBJ whole genome shotgun (WGS) entry which is preliminary data.</text>
</comment>
<dbReference type="GO" id="GO:0015188">
    <property type="term" value="F:L-isoleucine transmembrane transporter activity"/>
    <property type="evidence" value="ECO:0007669"/>
    <property type="project" value="TreeGrafter"/>
</dbReference>
<dbReference type="GO" id="GO:0015808">
    <property type="term" value="P:L-alanine transport"/>
    <property type="evidence" value="ECO:0007669"/>
    <property type="project" value="TreeGrafter"/>
</dbReference>